<name>A0ABY4MER6_9ACTN</name>
<evidence type="ECO:0000313" key="4">
    <source>
        <dbReference type="Proteomes" id="UP000830115"/>
    </source>
</evidence>
<dbReference type="Proteomes" id="UP000830115">
    <property type="component" value="Chromosome"/>
</dbReference>
<gene>
    <name evidence="3" type="ORF">K9S39_28300</name>
</gene>
<proteinExistence type="predicted"/>
<feature type="region of interest" description="Disordered" evidence="1">
    <location>
        <begin position="273"/>
        <end position="313"/>
    </location>
</feature>
<feature type="compositionally biased region" description="Gly residues" evidence="1">
    <location>
        <begin position="209"/>
        <end position="220"/>
    </location>
</feature>
<keyword evidence="4" id="KW-1185">Reference proteome</keyword>
<dbReference type="EMBL" id="CP086322">
    <property type="protein sequence ID" value="UQA95234.1"/>
    <property type="molecule type" value="Genomic_DNA"/>
</dbReference>
<organism evidence="3 4">
    <name type="scientific">Streptomyces halobius</name>
    <dbReference type="NCBI Taxonomy" id="2879846"/>
    <lineage>
        <taxon>Bacteria</taxon>
        <taxon>Bacillati</taxon>
        <taxon>Actinomycetota</taxon>
        <taxon>Actinomycetes</taxon>
        <taxon>Kitasatosporales</taxon>
        <taxon>Streptomycetaceae</taxon>
        <taxon>Streptomyces</taxon>
    </lineage>
</organism>
<evidence type="ECO:0000313" key="3">
    <source>
        <dbReference type="EMBL" id="UQA95234.1"/>
    </source>
</evidence>
<feature type="compositionally biased region" description="Low complexity" evidence="1">
    <location>
        <begin position="1"/>
        <end position="20"/>
    </location>
</feature>
<evidence type="ECO:0000256" key="1">
    <source>
        <dbReference type="SAM" id="MobiDB-lite"/>
    </source>
</evidence>
<evidence type="ECO:0000256" key="2">
    <source>
        <dbReference type="SAM" id="Phobius"/>
    </source>
</evidence>
<sequence length="350" mass="36573">MNPSGARLRTLRTGRAAHTGRSVRSARMDDSVRTVRTARSARAVHAGLAVGLLSGLLGADFTFGTAHASAQGRLHGPAPGRAPVPSAACGRPDSPDFPISSRVHGGPATYSSGGGWQTWQLQLRNTTAAACEDVHPIVVLTDARRALRPERIRLEFRDPADGGWRPVPFESTDHDEQIGVFGKEGKDEAEEKVEGEEKGGGAEKEGRALGTGGRAGGGLTVPGKGTLSVPMRMRFEQGTPADRVTANVTTVQRRGSDGEWIGQSGDYRFDIRPGAPAPAAPMTPAMPGLPSFLGTPPGEPHPSQDPTSSSELAATGRGSLFGLGALFAGLLAGGAVLIATARLLRHRLRR</sequence>
<keyword evidence="2" id="KW-0812">Transmembrane</keyword>
<dbReference type="RefSeq" id="WP_248866126.1">
    <property type="nucleotide sequence ID" value="NZ_CP086322.1"/>
</dbReference>
<keyword evidence="2" id="KW-0472">Membrane</keyword>
<keyword evidence="2" id="KW-1133">Transmembrane helix</keyword>
<feature type="transmembrane region" description="Helical" evidence="2">
    <location>
        <begin position="320"/>
        <end position="344"/>
    </location>
</feature>
<protein>
    <submittedName>
        <fullName evidence="3">Uncharacterized protein</fullName>
    </submittedName>
</protein>
<reference evidence="3" key="1">
    <citation type="submission" date="2021-10" db="EMBL/GenBank/DDBJ databases">
        <title>Streptomyces nigrumlapis sp.nov.,an antimicrobial producing actinobacterium isolated from Black Gobi rocks.</title>
        <authorList>
            <person name="Wen Y."/>
            <person name="Zhang W."/>
            <person name="Liu X.G."/>
        </authorList>
    </citation>
    <scope>NUCLEOTIDE SEQUENCE</scope>
    <source>
        <strain evidence="3">ST13-2-2</strain>
    </source>
</reference>
<feature type="region of interest" description="Disordered" evidence="1">
    <location>
        <begin position="1"/>
        <end position="29"/>
    </location>
</feature>
<accession>A0ABY4MER6</accession>
<feature type="region of interest" description="Disordered" evidence="1">
    <location>
        <begin position="185"/>
        <end position="226"/>
    </location>
</feature>
<feature type="compositionally biased region" description="Basic and acidic residues" evidence="1">
    <location>
        <begin position="195"/>
        <end position="207"/>
    </location>
</feature>